<proteinExistence type="predicted"/>
<dbReference type="Proteomes" id="UP000460298">
    <property type="component" value="Unassembled WGS sequence"/>
</dbReference>
<dbReference type="EMBL" id="WBUI01000037">
    <property type="protein sequence ID" value="KAB2929105.1"/>
    <property type="molecule type" value="Genomic_DNA"/>
</dbReference>
<evidence type="ECO:0000313" key="3">
    <source>
        <dbReference type="Proteomes" id="UP000460298"/>
    </source>
</evidence>
<sequence>MTDEILILLALMGGAFAFLIWMLFSVKVGLSAREKEPIRGYCPICGHDLRKGEQMRSNQLQIGKTELRSFIKGCPFCLGGKGKRLCPVCKKKLSLSESAVAFSNPVEDKNRLSIRGCKKCYPQAYEGTSYD</sequence>
<evidence type="ECO:0000313" key="2">
    <source>
        <dbReference type="EMBL" id="KAB2929105.1"/>
    </source>
</evidence>
<protein>
    <submittedName>
        <fullName evidence="2">Uncharacterized protein</fullName>
    </submittedName>
</protein>
<accession>A0A833GXQ1</accession>
<keyword evidence="1" id="KW-0812">Transmembrane</keyword>
<comment type="caution">
    <text evidence="2">The sequence shown here is derived from an EMBL/GenBank/DDBJ whole genome shotgun (WGS) entry which is preliminary data.</text>
</comment>
<evidence type="ECO:0000256" key="1">
    <source>
        <dbReference type="SAM" id="Phobius"/>
    </source>
</evidence>
<dbReference type="AlphaFoldDB" id="A0A833GXQ1"/>
<keyword evidence="1" id="KW-1133">Transmembrane helix</keyword>
<reference evidence="2 3" key="1">
    <citation type="submission" date="2019-10" db="EMBL/GenBank/DDBJ databases">
        <title>Extracellular Electron Transfer in a Candidatus Methanoperedens spp. Enrichment Culture.</title>
        <authorList>
            <person name="Berger S."/>
            <person name="Rangel Shaw D."/>
            <person name="Berben T."/>
            <person name="In 'T Zandt M."/>
            <person name="Frank J."/>
            <person name="Reimann J."/>
            <person name="Jetten M.S.M."/>
            <person name="Welte C.U."/>
        </authorList>
    </citation>
    <scope>NUCLEOTIDE SEQUENCE [LARGE SCALE GENOMIC DNA]</scope>
    <source>
        <strain evidence="2">SB12</strain>
    </source>
</reference>
<gene>
    <name evidence="2" type="ORF">F9K24_20960</name>
</gene>
<feature type="transmembrane region" description="Helical" evidence="1">
    <location>
        <begin position="6"/>
        <end position="26"/>
    </location>
</feature>
<keyword evidence="1" id="KW-0472">Membrane</keyword>
<organism evidence="2 3">
    <name type="scientific">Leptonema illini</name>
    <dbReference type="NCBI Taxonomy" id="183"/>
    <lineage>
        <taxon>Bacteria</taxon>
        <taxon>Pseudomonadati</taxon>
        <taxon>Spirochaetota</taxon>
        <taxon>Spirochaetia</taxon>
        <taxon>Leptospirales</taxon>
        <taxon>Leptospiraceae</taxon>
        <taxon>Leptonema</taxon>
    </lineage>
</organism>
<name>A0A833GXQ1_9LEPT</name>